<evidence type="ECO:0000313" key="1">
    <source>
        <dbReference type="EMBL" id="CAF9907657.1"/>
    </source>
</evidence>
<protein>
    <submittedName>
        <fullName evidence="1">Uncharacterized protein</fullName>
    </submittedName>
</protein>
<reference evidence="1" key="1">
    <citation type="submission" date="2021-03" db="EMBL/GenBank/DDBJ databases">
        <authorList>
            <person name="Tagirdzhanova G."/>
        </authorList>
    </citation>
    <scope>NUCLEOTIDE SEQUENCE</scope>
</reference>
<accession>A0A8H3HYG3</accession>
<sequence length="830" mass="94832">MSPNQRACRLFLARSQPGKLKYAWISDDTLTSALRPFLLTRPSRRHVGFAPGPLEARKRATRRRLMGLAPSGAALPAGDIASQVGIESWVFGRSRATPQTYQWQEPSVPIREQFKEKEKVVLPSWLTGADPAREQMPKVSSGNAGPSNSKVLKDAATESYGELPDPHIQAPSDLEHCKSLGDIRRFLEREVGRRPHQRRKLSSLAFQFLLGKETPFETILEFLEDPDLNARIAKNINLRHLLTHWIQKESVKSGEDEILINWIQAQVMLGSLPFQYISPLLKIINSPKNSGLAALKREHFYAKLIEGVRLCTICGSLSMKENTLNTIFLFISSGEMSITMVSLGWDIVRTSSRAQSGLMNDSIGSFVSNCMLSQSSTATVTNVEDSIAIALRNIRSFPDHLAEAFIQNASKALIMRIDDSNPTISRSKMEENSERKFFLEQLDKWWTSLHDCGLLSKIQERPGWQMVEHALGSKANDVLASYLRLMGHKSKCLFFIRHCFQSKLERKGWAQSGRYDNFRAHVEAQFKDICEEHPDRSPFVNLLISIRLANARRGHIIQDLFNLIRTLELFGTSLVLVKARSTARVRVDTRFIIQEIKYYLERNEIRIAYSIFQSFPFVPLEYVPTLAEAMIGNPHLCTHTAFYYRHSRQKWIDQVPPTHTHPQSLTQLRTHLLNGMAYASARSLHDPGISFRQVYKCYLALKTDGLPITAELTKALTYAGIVRYLMCGRWVSTARYNMIWALVREVEGQQVADRLDDLVYFWRGKVLDQKMYRKRKERALGLPDGSLQIEEQEKYEAKDLPVSTHTPSMTWRHEIQWYKGDWTSHLCTPV</sequence>
<dbReference type="AlphaFoldDB" id="A0A8H3HYG3"/>
<organism evidence="1 2">
    <name type="scientific">Heterodermia speciosa</name>
    <dbReference type="NCBI Taxonomy" id="116794"/>
    <lineage>
        <taxon>Eukaryota</taxon>
        <taxon>Fungi</taxon>
        <taxon>Dikarya</taxon>
        <taxon>Ascomycota</taxon>
        <taxon>Pezizomycotina</taxon>
        <taxon>Lecanoromycetes</taxon>
        <taxon>OSLEUM clade</taxon>
        <taxon>Lecanoromycetidae</taxon>
        <taxon>Caliciales</taxon>
        <taxon>Physciaceae</taxon>
        <taxon>Heterodermia</taxon>
    </lineage>
</organism>
<dbReference type="OrthoDB" id="5428038at2759"/>
<name>A0A8H3HYG3_9LECA</name>
<dbReference type="EMBL" id="CAJPDS010000005">
    <property type="protein sequence ID" value="CAF9907657.1"/>
    <property type="molecule type" value="Genomic_DNA"/>
</dbReference>
<gene>
    <name evidence="1" type="ORF">HETSPECPRED_007208</name>
</gene>
<evidence type="ECO:0000313" key="2">
    <source>
        <dbReference type="Proteomes" id="UP000664521"/>
    </source>
</evidence>
<comment type="caution">
    <text evidence="1">The sequence shown here is derived from an EMBL/GenBank/DDBJ whole genome shotgun (WGS) entry which is preliminary data.</text>
</comment>
<keyword evidence="2" id="KW-1185">Reference proteome</keyword>
<proteinExistence type="predicted"/>
<dbReference type="Proteomes" id="UP000664521">
    <property type="component" value="Unassembled WGS sequence"/>
</dbReference>